<evidence type="ECO:0000313" key="2">
    <source>
        <dbReference type="EMBL" id="MFC4359274.1"/>
    </source>
</evidence>
<keyword evidence="1" id="KW-1133">Transmembrane helix</keyword>
<proteinExistence type="predicted"/>
<keyword evidence="3" id="KW-1185">Reference proteome</keyword>
<feature type="transmembrane region" description="Helical" evidence="1">
    <location>
        <begin position="89"/>
        <end position="108"/>
    </location>
</feature>
<organism evidence="2 3">
    <name type="scientific">Halobium salinum</name>
    <dbReference type="NCBI Taxonomy" id="1364940"/>
    <lineage>
        <taxon>Archaea</taxon>
        <taxon>Methanobacteriati</taxon>
        <taxon>Methanobacteriota</taxon>
        <taxon>Stenosarchaea group</taxon>
        <taxon>Halobacteria</taxon>
        <taxon>Halobacteriales</taxon>
        <taxon>Haloferacaceae</taxon>
        <taxon>Halobium</taxon>
    </lineage>
</organism>
<dbReference type="RefSeq" id="WP_267622835.1">
    <property type="nucleotide sequence ID" value="NZ_JAODIW010000006.1"/>
</dbReference>
<evidence type="ECO:0000313" key="3">
    <source>
        <dbReference type="Proteomes" id="UP001595921"/>
    </source>
</evidence>
<accession>A0ABD5PEI6</accession>
<feature type="transmembrane region" description="Helical" evidence="1">
    <location>
        <begin position="20"/>
        <end position="43"/>
    </location>
</feature>
<feature type="transmembrane region" description="Helical" evidence="1">
    <location>
        <begin position="50"/>
        <end position="69"/>
    </location>
</feature>
<gene>
    <name evidence="2" type="ORF">ACFO0N_15110</name>
</gene>
<sequence length="127" mass="13997">MQIAEAMFQTQLLPVTENGFLPEILVTLGIHGFAGFAGMLLVYGAMERHYGLGVLTAVLGIGVFGFGEYWHLQNPPPVVYDLVQHPEVYMIISFCGVLLGVFTVFLAVEPEFSRHTPEKPSDSEINL</sequence>
<name>A0ABD5PEI6_9EURY</name>
<reference evidence="2 3" key="1">
    <citation type="journal article" date="2019" name="Int. J. Syst. Evol. Microbiol.">
        <title>The Global Catalogue of Microorganisms (GCM) 10K type strain sequencing project: providing services to taxonomists for standard genome sequencing and annotation.</title>
        <authorList>
            <consortium name="The Broad Institute Genomics Platform"/>
            <consortium name="The Broad Institute Genome Sequencing Center for Infectious Disease"/>
            <person name="Wu L."/>
            <person name="Ma J."/>
        </authorList>
    </citation>
    <scope>NUCLEOTIDE SEQUENCE [LARGE SCALE GENOMIC DNA]</scope>
    <source>
        <strain evidence="2 3">CGMCC 1.12553</strain>
    </source>
</reference>
<dbReference type="Proteomes" id="UP001595921">
    <property type="component" value="Unassembled WGS sequence"/>
</dbReference>
<keyword evidence="1" id="KW-0812">Transmembrane</keyword>
<protein>
    <submittedName>
        <fullName evidence="2">Uncharacterized protein</fullName>
    </submittedName>
</protein>
<dbReference type="AlphaFoldDB" id="A0ABD5PEI6"/>
<keyword evidence="1" id="KW-0472">Membrane</keyword>
<comment type="caution">
    <text evidence="2">The sequence shown here is derived from an EMBL/GenBank/DDBJ whole genome shotgun (WGS) entry which is preliminary data.</text>
</comment>
<evidence type="ECO:0000256" key="1">
    <source>
        <dbReference type="SAM" id="Phobius"/>
    </source>
</evidence>
<dbReference type="EMBL" id="JBHSDS010000008">
    <property type="protein sequence ID" value="MFC4359274.1"/>
    <property type="molecule type" value="Genomic_DNA"/>
</dbReference>